<evidence type="ECO:0000313" key="3">
    <source>
        <dbReference type="EMBL" id="OAD22067.1"/>
    </source>
</evidence>
<accession>A0A176S2A5</accession>
<reference evidence="3 4" key="1">
    <citation type="submission" date="2016-05" db="EMBL/GenBank/DDBJ databases">
        <title>Single-cell genome of chain-forming Candidatus Thiomargarita nelsonii and comparison to other large sulfur-oxidizing bacteria.</title>
        <authorList>
            <person name="Winkel M."/>
            <person name="Salman V."/>
            <person name="Woyke T."/>
            <person name="Schulz-Vogt H."/>
            <person name="Richter M."/>
            <person name="Flood B."/>
            <person name="Bailey J."/>
            <person name="Amann R."/>
            <person name="Mussmann M."/>
        </authorList>
    </citation>
    <scope>NUCLEOTIDE SEQUENCE [LARGE SCALE GENOMIC DNA]</scope>
    <source>
        <strain evidence="3 4">THI036</strain>
    </source>
</reference>
<dbReference type="PATRIC" id="fig|1003181.4.peg.2968"/>
<evidence type="ECO:0000313" key="4">
    <source>
        <dbReference type="Proteomes" id="UP000076962"/>
    </source>
</evidence>
<dbReference type="AlphaFoldDB" id="A0A176S2A5"/>
<protein>
    <submittedName>
        <fullName evidence="3">Microcystin synthetase</fullName>
    </submittedName>
</protein>
<dbReference type="GO" id="GO:0016740">
    <property type="term" value="F:transferase activity"/>
    <property type="evidence" value="ECO:0007669"/>
    <property type="project" value="UniProtKB-KW"/>
</dbReference>
<dbReference type="InterPro" id="IPR029063">
    <property type="entry name" value="SAM-dependent_MTases_sf"/>
</dbReference>
<proteinExistence type="predicted"/>
<evidence type="ECO:0000256" key="1">
    <source>
        <dbReference type="ARBA" id="ARBA00022679"/>
    </source>
</evidence>
<comment type="caution">
    <text evidence="3">The sequence shown here is derived from an EMBL/GenBank/DDBJ whole genome shotgun (WGS) entry which is preliminary data.</text>
</comment>
<feature type="domain" description="Methyltransferase type 12" evidence="2">
    <location>
        <begin position="104"/>
        <end position="199"/>
    </location>
</feature>
<dbReference type="PANTHER" id="PTHR43861:SF3">
    <property type="entry name" value="PUTATIVE (AFU_ORTHOLOGUE AFUA_2G14390)-RELATED"/>
    <property type="match status" value="1"/>
</dbReference>
<dbReference type="EMBL" id="LUTY01001194">
    <property type="protein sequence ID" value="OAD22067.1"/>
    <property type="molecule type" value="Genomic_DNA"/>
</dbReference>
<dbReference type="Gene3D" id="3.40.50.150">
    <property type="entry name" value="Vaccinia Virus protein VP39"/>
    <property type="match status" value="1"/>
</dbReference>
<name>A0A176S2A5_9GAMM</name>
<evidence type="ECO:0000259" key="2">
    <source>
        <dbReference type="Pfam" id="PF08242"/>
    </source>
</evidence>
<dbReference type="SUPFAM" id="SSF53335">
    <property type="entry name" value="S-adenosyl-L-methionine-dependent methyltransferases"/>
    <property type="match status" value="1"/>
</dbReference>
<dbReference type="PANTHER" id="PTHR43861">
    <property type="entry name" value="TRANS-ACONITATE 2-METHYLTRANSFERASE-RELATED"/>
    <property type="match status" value="1"/>
</dbReference>
<keyword evidence="1" id="KW-0808">Transferase</keyword>
<organism evidence="3 4">
    <name type="scientific">Candidatus Thiomargarita nelsonii</name>
    <dbReference type="NCBI Taxonomy" id="1003181"/>
    <lineage>
        <taxon>Bacteria</taxon>
        <taxon>Pseudomonadati</taxon>
        <taxon>Pseudomonadota</taxon>
        <taxon>Gammaproteobacteria</taxon>
        <taxon>Thiotrichales</taxon>
        <taxon>Thiotrichaceae</taxon>
        <taxon>Thiomargarita</taxon>
    </lineage>
</organism>
<dbReference type="CDD" id="cd02440">
    <property type="entry name" value="AdoMet_MTases"/>
    <property type="match status" value="1"/>
</dbReference>
<sequence>MKILVGWYTRRKRLAGDRRLLAYVVSDLEKSGTEFVQKWQNEHISHWETIWQSTYVDNDARDLKLNLAGWNSSFTGTPIPEKEMKEWVQNTVTRIRSLKPDRVLEIGCGTGLLMSRIAPNCQEYWGTDFSQKALDEVQKIQGLNNVRLFNKSADDLGWIEPESFDTVILNSVVQYFPDIHYLLKVLVNVISLVKPGGHIFVGDVRNLSLFKAFNAAIQLYQAPDSLTLKKLNERIEQRMSLEEELVIEPSFFNALKETQTAITHISVWLKQGEYHNELTQYRKMRETK</sequence>
<dbReference type="Proteomes" id="UP000076962">
    <property type="component" value="Unassembled WGS sequence"/>
</dbReference>
<gene>
    <name evidence="3" type="ORF">THIOM_002149</name>
</gene>
<dbReference type="Pfam" id="PF08242">
    <property type="entry name" value="Methyltransf_12"/>
    <property type="match status" value="1"/>
</dbReference>
<keyword evidence="4" id="KW-1185">Reference proteome</keyword>
<dbReference type="InterPro" id="IPR013217">
    <property type="entry name" value="Methyltransf_12"/>
</dbReference>